<keyword evidence="1" id="KW-0472">Membrane</keyword>
<dbReference type="GO" id="GO:0008017">
    <property type="term" value="F:microtubule binding"/>
    <property type="evidence" value="ECO:0007669"/>
    <property type="project" value="TreeGrafter"/>
</dbReference>
<dbReference type="SMART" id="SM01349">
    <property type="entry name" value="TOG"/>
    <property type="match status" value="1"/>
</dbReference>
<feature type="transmembrane region" description="Helical" evidence="1">
    <location>
        <begin position="381"/>
        <end position="409"/>
    </location>
</feature>
<evidence type="ECO:0000313" key="5">
    <source>
        <dbReference type="Proteomes" id="UP001371456"/>
    </source>
</evidence>
<evidence type="ECO:0000256" key="1">
    <source>
        <dbReference type="SAM" id="Phobius"/>
    </source>
</evidence>
<reference evidence="4 5" key="1">
    <citation type="submission" date="2024-02" db="EMBL/GenBank/DDBJ databases">
        <title>de novo genome assembly of Solanum bulbocastanum strain 11H21.</title>
        <authorList>
            <person name="Hosaka A.J."/>
        </authorList>
    </citation>
    <scope>NUCLEOTIDE SEQUENCE [LARGE SCALE GENOMIC DNA]</scope>
    <source>
        <tissue evidence="4">Young leaves</tissue>
    </source>
</reference>
<dbReference type="SUPFAM" id="SSF48371">
    <property type="entry name" value="ARM repeat"/>
    <property type="match status" value="1"/>
</dbReference>
<comment type="caution">
    <text evidence="4">The sequence shown here is derived from an EMBL/GenBank/DDBJ whole genome shotgun (WGS) entry which is preliminary data.</text>
</comment>
<keyword evidence="1" id="KW-0812">Transmembrane</keyword>
<name>A0AAN8YRX0_SOLBU</name>
<dbReference type="Proteomes" id="UP001371456">
    <property type="component" value="Unassembled WGS sequence"/>
</dbReference>
<dbReference type="PANTHER" id="PTHR21567:SF62">
    <property type="entry name" value="ARM REPEAT SUPERFAMILY PROTEIN"/>
    <property type="match status" value="1"/>
</dbReference>
<accession>A0AAN8YRX0</accession>
<dbReference type="InterPro" id="IPR011989">
    <property type="entry name" value="ARM-like"/>
</dbReference>
<dbReference type="Gene3D" id="1.25.10.10">
    <property type="entry name" value="Leucine-rich Repeat Variant"/>
    <property type="match status" value="1"/>
</dbReference>
<gene>
    <name evidence="4" type="ORF">RDI58_006451</name>
</gene>
<dbReference type="GO" id="GO:0000226">
    <property type="term" value="P:microtubule cytoskeleton organization"/>
    <property type="evidence" value="ECO:0007669"/>
    <property type="project" value="TreeGrafter"/>
</dbReference>
<dbReference type="EMBL" id="JBANQN010000002">
    <property type="protein sequence ID" value="KAK6798748.1"/>
    <property type="molecule type" value="Genomic_DNA"/>
</dbReference>
<keyword evidence="5" id="KW-1185">Reference proteome</keyword>
<protein>
    <recommendedName>
        <fullName evidence="3">TOG domain-containing protein</fullName>
    </recommendedName>
</protein>
<dbReference type="GO" id="GO:0005881">
    <property type="term" value="C:cytoplasmic microtubule"/>
    <property type="evidence" value="ECO:0007669"/>
    <property type="project" value="TreeGrafter"/>
</dbReference>
<evidence type="ECO:0000256" key="2">
    <source>
        <dbReference type="SAM" id="SignalP"/>
    </source>
</evidence>
<feature type="signal peptide" evidence="2">
    <location>
        <begin position="1"/>
        <end position="20"/>
    </location>
</feature>
<sequence length="721" mass="80028">MDALLMWLLITLYTAGISESTPYMMSEEGSRDLIALPEAGMNNEIPSNGGVPVIGVESVDINSKDKEREKPALLVGPCLNGDSKGNTGVEVGNSEVEYIESENLNDVEDVDTSLKTLLTGLESKDWVLVCEALNDVRRLSLFHKEAMVDMLGNVISLVAKSLKNPRSAVCKTAIMASADIFKAYCDSIVDLMDPLLVQLLLKSSQDKRFVCEAAEKALIAMTTWVSPSLLLPKLQPNLKHRNPRIRAKASSCFSRSVPCLGVEGIKAYGIENLIRIAASQLSDQLPESREAARTLLLDLQNIYEKALNVTPPPVVSEDPETISVSGDPETISWEHFCQSKLSPLSAQAVLRVTNLTREDHEISKRIQLTMKNQELGTATRVIILAMVISVLSLFVLVGVLVLIHICVVLREFNRRTDNINMAERGSTSMSMSKEDIEKLPCFVFQAKEKGTSTPMDCVICLDNFKPSAAECILQLGKFSVPYNGSFLNDEACEGPFRDYLYAMGIRANKTGQMYLNLTQQTNCSTQMNDEGNGIDVFGCGIEKLTKTGGSCSYFSDTADKRGHLCESCVNSWKDIKEMKSKNDKYTEAESDICRFAVLVSQTSTRITDQAWLRKLYICLSNQKQPVNFAYTEEKEQEEEEHSELTEKHKFRPAIHLAMPKDSSLEVSIEEVYSATNNLNESNSLVSGQQQTIEYYPGPKGLRLPLQVLRDSCFFTPIMTEV</sequence>
<dbReference type="AlphaFoldDB" id="A0AAN8YRX0"/>
<keyword evidence="2" id="KW-0732">Signal</keyword>
<organism evidence="4 5">
    <name type="scientific">Solanum bulbocastanum</name>
    <name type="common">Wild potato</name>
    <dbReference type="NCBI Taxonomy" id="147425"/>
    <lineage>
        <taxon>Eukaryota</taxon>
        <taxon>Viridiplantae</taxon>
        <taxon>Streptophyta</taxon>
        <taxon>Embryophyta</taxon>
        <taxon>Tracheophyta</taxon>
        <taxon>Spermatophyta</taxon>
        <taxon>Magnoliopsida</taxon>
        <taxon>eudicotyledons</taxon>
        <taxon>Gunneridae</taxon>
        <taxon>Pentapetalae</taxon>
        <taxon>asterids</taxon>
        <taxon>lamiids</taxon>
        <taxon>Solanales</taxon>
        <taxon>Solanaceae</taxon>
        <taxon>Solanoideae</taxon>
        <taxon>Solaneae</taxon>
        <taxon>Solanum</taxon>
    </lineage>
</organism>
<dbReference type="InterPro" id="IPR016024">
    <property type="entry name" value="ARM-type_fold"/>
</dbReference>
<feature type="chain" id="PRO_5042996018" description="TOG domain-containing protein" evidence="2">
    <location>
        <begin position="21"/>
        <end position="721"/>
    </location>
</feature>
<keyword evidence="1" id="KW-1133">Transmembrane helix</keyword>
<dbReference type="InterPro" id="IPR034085">
    <property type="entry name" value="TOG"/>
</dbReference>
<proteinExistence type="predicted"/>
<evidence type="ECO:0000313" key="4">
    <source>
        <dbReference type="EMBL" id="KAK6798748.1"/>
    </source>
</evidence>
<dbReference type="PANTHER" id="PTHR21567">
    <property type="entry name" value="CLASP"/>
    <property type="match status" value="1"/>
</dbReference>
<feature type="domain" description="TOG" evidence="3">
    <location>
        <begin position="103"/>
        <end position="328"/>
    </location>
</feature>
<evidence type="ECO:0000259" key="3">
    <source>
        <dbReference type="SMART" id="SM01349"/>
    </source>
</evidence>